<dbReference type="PANTHER" id="PTHR40659">
    <property type="entry name" value="NICKEL/COBALT EFFLUX SYSTEM RCNA"/>
    <property type="match status" value="1"/>
</dbReference>
<dbReference type="GO" id="GO:0010045">
    <property type="term" value="P:response to nickel cation"/>
    <property type="evidence" value="ECO:0007669"/>
    <property type="project" value="TreeGrafter"/>
</dbReference>
<evidence type="ECO:0000256" key="11">
    <source>
        <dbReference type="ARBA" id="ARBA00023136"/>
    </source>
</evidence>
<protein>
    <recommendedName>
        <fullName evidence="13">Nickel/cobalt efflux system</fullName>
    </recommendedName>
</protein>
<evidence type="ECO:0000313" key="15">
    <source>
        <dbReference type="Proteomes" id="UP000294664"/>
    </source>
</evidence>
<accession>A0A4R3LY25</accession>
<comment type="function">
    <text evidence="1">Efflux system for nickel and cobalt.</text>
</comment>
<keyword evidence="15" id="KW-1185">Reference proteome</keyword>
<feature type="transmembrane region" description="Helical" evidence="13">
    <location>
        <begin position="215"/>
        <end position="233"/>
    </location>
</feature>
<feature type="transmembrane region" description="Helical" evidence="13">
    <location>
        <begin position="25"/>
        <end position="47"/>
    </location>
</feature>
<dbReference type="InterPro" id="IPR051224">
    <property type="entry name" value="NiCoT_RcnA"/>
</dbReference>
<keyword evidence="11 13" id="KW-0472">Membrane</keyword>
<keyword evidence="4 13" id="KW-0813">Transport</keyword>
<feature type="transmembrane region" description="Helical" evidence="13">
    <location>
        <begin position="140"/>
        <end position="162"/>
    </location>
</feature>
<name>A0A4R3LY25_9HYPH</name>
<evidence type="ECO:0000256" key="9">
    <source>
        <dbReference type="ARBA" id="ARBA00023065"/>
    </source>
</evidence>
<feature type="transmembrane region" description="Helical" evidence="13">
    <location>
        <begin position="68"/>
        <end position="94"/>
    </location>
</feature>
<dbReference type="InterPro" id="IPR011541">
    <property type="entry name" value="Ni/Co_transpt_high_affinity"/>
</dbReference>
<evidence type="ECO:0000256" key="3">
    <source>
        <dbReference type="ARBA" id="ARBA00022426"/>
    </source>
</evidence>
<comment type="similarity">
    <text evidence="13">Belongs to the NiCoT transporter (TC 2.A.52) family.</text>
</comment>
<dbReference type="RefSeq" id="WP_132032777.1">
    <property type="nucleotide sequence ID" value="NZ_SMAI01000009.1"/>
</dbReference>
<keyword evidence="10" id="KW-0921">Nickel transport</keyword>
<dbReference type="GO" id="GO:0005886">
    <property type="term" value="C:plasma membrane"/>
    <property type="evidence" value="ECO:0007669"/>
    <property type="project" value="UniProtKB-SubCell"/>
</dbReference>
<evidence type="ECO:0000256" key="12">
    <source>
        <dbReference type="ARBA" id="ARBA00023285"/>
    </source>
</evidence>
<keyword evidence="3" id="KW-0171">Cobalt transport</keyword>
<keyword evidence="7 13" id="KW-0812">Transmembrane</keyword>
<gene>
    <name evidence="14" type="ORF">EDC64_109195</name>
</gene>
<keyword evidence="12" id="KW-0170">Cobalt</keyword>
<keyword evidence="9" id="KW-0406">Ion transport</keyword>
<evidence type="ECO:0000256" key="13">
    <source>
        <dbReference type="RuleBase" id="RU362101"/>
    </source>
</evidence>
<comment type="caution">
    <text evidence="14">The sequence shown here is derived from an EMBL/GenBank/DDBJ whole genome shotgun (WGS) entry which is preliminary data.</text>
</comment>
<dbReference type="Proteomes" id="UP000294664">
    <property type="component" value="Unassembled WGS sequence"/>
</dbReference>
<evidence type="ECO:0000256" key="8">
    <source>
        <dbReference type="ARBA" id="ARBA00022989"/>
    </source>
</evidence>
<evidence type="ECO:0000256" key="4">
    <source>
        <dbReference type="ARBA" id="ARBA00022448"/>
    </source>
</evidence>
<dbReference type="GO" id="GO:0032025">
    <property type="term" value="P:response to cobalt ion"/>
    <property type="evidence" value="ECO:0007669"/>
    <property type="project" value="TreeGrafter"/>
</dbReference>
<dbReference type="GO" id="GO:0046583">
    <property type="term" value="F:monoatomic cation efflux transmembrane transporter activity"/>
    <property type="evidence" value="ECO:0007669"/>
    <property type="project" value="TreeGrafter"/>
</dbReference>
<evidence type="ECO:0000256" key="2">
    <source>
        <dbReference type="ARBA" id="ARBA00004651"/>
    </source>
</evidence>
<evidence type="ECO:0000256" key="10">
    <source>
        <dbReference type="ARBA" id="ARBA00023112"/>
    </source>
</evidence>
<dbReference type="Pfam" id="PF03824">
    <property type="entry name" value="NicO"/>
    <property type="match status" value="1"/>
</dbReference>
<dbReference type="AlphaFoldDB" id="A0A4R3LY25"/>
<dbReference type="GO" id="GO:0006824">
    <property type="term" value="P:cobalt ion transport"/>
    <property type="evidence" value="ECO:0007669"/>
    <property type="project" value="UniProtKB-KW"/>
</dbReference>
<evidence type="ECO:0000313" key="14">
    <source>
        <dbReference type="EMBL" id="TCT03645.1"/>
    </source>
</evidence>
<dbReference type="GO" id="GO:0015099">
    <property type="term" value="F:nickel cation transmembrane transporter activity"/>
    <property type="evidence" value="ECO:0007669"/>
    <property type="project" value="UniProtKB-UniRule"/>
</dbReference>
<evidence type="ECO:0000256" key="5">
    <source>
        <dbReference type="ARBA" id="ARBA00022475"/>
    </source>
</evidence>
<evidence type="ECO:0000256" key="6">
    <source>
        <dbReference type="ARBA" id="ARBA00022596"/>
    </source>
</evidence>
<keyword evidence="5" id="KW-1003">Cell membrane</keyword>
<keyword evidence="6" id="KW-0533">Nickel</keyword>
<evidence type="ECO:0000256" key="1">
    <source>
        <dbReference type="ARBA" id="ARBA00002510"/>
    </source>
</evidence>
<dbReference type="OrthoDB" id="8266312at2"/>
<evidence type="ECO:0000256" key="7">
    <source>
        <dbReference type="ARBA" id="ARBA00022692"/>
    </source>
</evidence>
<feature type="transmembrane region" description="Helical" evidence="13">
    <location>
        <begin position="168"/>
        <end position="194"/>
    </location>
</feature>
<dbReference type="PANTHER" id="PTHR40659:SF1">
    <property type="entry name" value="NICKEL_COBALT EFFLUX SYSTEM RCNA"/>
    <property type="match status" value="1"/>
</dbReference>
<reference evidence="14 15" key="1">
    <citation type="submission" date="2019-03" db="EMBL/GenBank/DDBJ databases">
        <title>Genomic Encyclopedia of Type Strains, Phase IV (KMG-IV): sequencing the most valuable type-strain genomes for metagenomic binning, comparative biology and taxonomic classification.</title>
        <authorList>
            <person name="Goeker M."/>
        </authorList>
    </citation>
    <scope>NUCLEOTIDE SEQUENCE [LARGE SCALE GENOMIC DNA]</scope>
    <source>
        <strain evidence="14 15">DSM 9035</strain>
    </source>
</reference>
<feature type="transmembrane region" description="Helical" evidence="13">
    <location>
        <begin position="106"/>
        <end position="124"/>
    </location>
</feature>
<proteinExistence type="inferred from homology"/>
<dbReference type="EMBL" id="SMAI01000009">
    <property type="protein sequence ID" value="TCT03645.1"/>
    <property type="molecule type" value="Genomic_DNA"/>
</dbReference>
<sequence>MGTLLDLQRWLYGGALDALNALRTVGIAGLPALIGAAFGFGMLHALLPGHGKAVLASHYAGDGRMVGALGASIILILTHVGSAILIVLGGFAVLKSTIGGAGRSPMLEQTSQVLIVVVGLWLLWRAGRPHSHDHDRSGPALAFVTGLVPCPLTTFIMTYALAHGALASGLLLSGTFAAGMVVTVASFPLLAVLLRTRLMPLLARTEVLRARTGHVLEVGAALAVILLGVWPLVR</sequence>
<keyword evidence="8 13" id="KW-1133">Transmembrane helix</keyword>
<comment type="subcellular location">
    <subcellularLocation>
        <location evidence="2 13">Cell membrane</location>
        <topology evidence="2 13">Multi-pass membrane protein</topology>
    </subcellularLocation>
</comment>
<organism evidence="14 15">
    <name type="scientific">Aquabacter spiritensis</name>
    <dbReference type="NCBI Taxonomy" id="933073"/>
    <lineage>
        <taxon>Bacteria</taxon>
        <taxon>Pseudomonadati</taxon>
        <taxon>Pseudomonadota</taxon>
        <taxon>Alphaproteobacteria</taxon>
        <taxon>Hyphomicrobiales</taxon>
        <taxon>Xanthobacteraceae</taxon>
        <taxon>Aquabacter</taxon>
    </lineage>
</organism>